<organism evidence="1 2">
    <name type="scientific">Halorubrum tailed virus 25</name>
    <dbReference type="NCBI Taxonomy" id="2878006"/>
    <lineage>
        <taxon>Viruses</taxon>
        <taxon>Duplodnaviria</taxon>
        <taxon>Heunggongvirae</taxon>
        <taxon>Uroviricota</taxon>
        <taxon>Caudoviricetes</taxon>
        <taxon>Thumleimavirales</taxon>
        <taxon>Hafunaviridae</taxon>
        <taxon>Laminvirus</taxon>
        <taxon>Laminvirus thailandense</taxon>
        <taxon>Laminvirus HRTV25</taxon>
    </lineage>
</organism>
<reference evidence="1" key="1">
    <citation type="submission" date="2021-05" db="EMBL/GenBank/DDBJ databases">
        <title>Diversity, taxonomy and evolution of archaeal viruses of the class Caudoviricetes.</title>
        <authorList>
            <person name="Liu Y."/>
            <person name="Demina T.A."/>
            <person name="Roux S."/>
            <person name="Aiewsakun P."/>
            <person name="Kazlauskas D."/>
            <person name="Simmonds P."/>
            <person name="Prangishvili D."/>
            <person name="Oksanen H.M."/>
            <person name="Krupovic M."/>
        </authorList>
    </citation>
    <scope>NUCLEOTIDE SEQUENCE</scope>
    <source>
        <strain evidence="1">HRTV-25/14</strain>
    </source>
</reference>
<sequence>MYLKHPTVVPTNWNEKSKRSPCIGVCTPDFEAEKCTACGQTFKELAER</sequence>
<dbReference type="EMBL" id="MZ334521">
    <property type="protein sequence ID" value="UBF22622.1"/>
    <property type="molecule type" value="Genomic_DNA"/>
</dbReference>
<dbReference type="Proteomes" id="UP000827232">
    <property type="component" value="Segment"/>
</dbReference>
<accession>A0AAE8XXP3</accession>
<evidence type="ECO:0000313" key="1">
    <source>
        <dbReference type="EMBL" id="UBF22622.1"/>
    </source>
</evidence>
<name>A0AAE8XXP3_9CAUD</name>
<keyword evidence="2" id="KW-1185">Reference proteome</keyword>
<protein>
    <submittedName>
        <fullName evidence="1">DUF1289 domain-containing protein</fullName>
    </submittedName>
</protein>
<proteinExistence type="predicted"/>
<dbReference type="Pfam" id="PF06945">
    <property type="entry name" value="DUF1289"/>
    <property type="match status" value="1"/>
</dbReference>
<gene>
    <name evidence="1" type="ORF">HRTV-25_gp41</name>
</gene>
<evidence type="ECO:0000313" key="2">
    <source>
        <dbReference type="Proteomes" id="UP000827232"/>
    </source>
</evidence>
<dbReference type="InterPro" id="IPR010710">
    <property type="entry name" value="DUF1289"/>
</dbReference>